<name>A0A1Y3PTV7_9BACI</name>
<dbReference type="SUPFAM" id="SSF52172">
    <property type="entry name" value="CheY-like"/>
    <property type="match status" value="1"/>
</dbReference>
<dbReference type="InterPro" id="IPR008248">
    <property type="entry name" value="CheB-like"/>
</dbReference>
<feature type="active site" evidence="5 6">
    <location>
        <position position="177"/>
    </location>
</feature>
<comment type="similarity">
    <text evidence="5">Belongs to the CheB family.</text>
</comment>
<evidence type="ECO:0000259" key="8">
    <source>
        <dbReference type="PROSITE" id="PS50110"/>
    </source>
</evidence>
<keyword evidence="3 5" id="KW-0378">Hydrolase</keyword>
<evidence type="ECO:0000256" key="1">
    <source>
        <dbReference type="ARBA" id="ARBA00022490"/>
    </source>
</evidence>
<dbReference type="CDD" id="cd16432">
    <property type="entry name" value="CheB_Rec"/>
    <property type="match status" value="1"/>
</dbReference>
<feature type="active site" evidence="5 6">
    <location>
        <position position="204"/>
    </location>
</feature>
<evidence type="ECO:0000256" key="2">
    <source>
        <dbReference type="ARBA" id="ARBA00022500"/>
    </source>
</evidence>
<dbReference type="GO" id="GO:0000156">
    <property type="term" value="F:phosphorelay response regulator activity"/>
    <property type="evidence" value="ECO:0007669"/>
    <property type="project" value="InterPro"/>
</dbReference>
<dbReference type="EC" id="3.5.1.44" evidence="5"/>
<evidence type="ECO:0000256" key="7">
    <source>
        <dbReference type="PROSITE-ProRule" id="PRU00169"/>
    </source>
</evidence>
<accession>A0A1Y3PTV7</accession>
<comment type="PTM">
    <text evidence="5">Phosphorylated by CheA. Phosphorylation of the N-terminal regulatory domain activates the methylesterase activity.</text>
</comment>
<keyword evidence="2 5" id="KW-0145">Chemotaxis</keyword>
<evidence type="ECO:0000259" key="9">
    <source>
        <dbReference type="PROSITE" id="PS50122"/>
    </source>
</evidence>
<dbReference type="PROSITE" id="PS50110">
    <property type="entry name" value="RESPONSE_REGULATORY"/>
    <property type="match status" value="1"/>
</dbReference>
<comment type="subcellular location">
    <subcellularLocation>
        <location evidence="5">Cytoplasm</location>
    </subcellularLocation>
</comment>
<feature type="domain" description="Response regulatory" evidence="8">
    <location>
        <begin position="5"/>
        <end position="122"/>
    </location>
</feature>
<dbReference type="Pfam" id="PF00072">
    <property type="entry name" value="Response_reg"/>
    <property type="match status" value="1"/>
</dbReference>
<feature type="active site" evidence="5 6">
    <location>
        <position position="301"/>
    </location>
</feature>
<dbReference type="EMBL" id="LZRT01000010">
    <property type="protein sequence ID" value="OUM90780.1"/>
    <property type="molecule type" value="Genomic_DNA"/>
</dbReference>
<reference evidence="11" key="1">
    <citation type="submission" date="2016-06" db="EMBL/GenBank/DDBJ databases">
        <authorList>
            <person name="Nascimento L."/>
            <person name="Pereira R.V."/>
            <person name="Martins L.F."/>
            <person name="Quaggio R.B."/>
            <person name="Silva A.M."/>
            <person name="Setubal J.C."/>
        </authorList>
    </citation>
    <scope>NUCLEOTIDE SEQUENCE [LARGE SCALE GENOMIC DNA]</scope>
</reference>
<dbReference type="InterPro" id="IPR001789">
    <property type="entry name" value="Sig_transdc_resp-reg_receiver"/>
</dbReference>
<protein>
    <recommendedName>
        <fullName evidence="5">Protein-glutamate methylesterase/protein-glutamine glutaminase</fullName>
        <ecNumber evidence="5">3.1.1.61</ecNumber>
        <ecNumber evidence="5">3.5.1.44</ecNumber>
    </recommendedName>
</protein>
<evidence type="ECO:0000256" key="6">
    <source>
        <dbReference type="PROSITE-ProRule" id="PRU00050"/>
    </source>
</evidence>
<dbReference type="SUPFAM" id="SSF52738">
    <property type="entry name" value="Methylesterase CheB, C-terminal domain"/>
    <property type="match status" value="1"/>
</dbReference>
<dbReference type="PANTHER" id="PTHR42872:SF6">
    <property type="entry name" value="PROTEIN-GLUTAMATE METHYLESTERASE_PROTEIN-GLUTAMINE GLUTAMINASE"/>
    <property type="match status" value="1"/>
</dbReference>
<comment type="catalytic activity">
    <reaction evidence="5">
        <text>L-glutaminyl-[protein] + H2O = L-glutamyl-[protein] + NH4(+)</text>
        <dbReference type="Rhea" id="RHEA:16441"/>
        <dbReference type="Rhea" id="RHEA-COMP:10207"/>
        <dbReference type="Rhea" id="RHEA-COMP:10208"/>
        <dbReference type="ChEBI" id="CHEBI:15377"/>
        <dbReference type="ChEBI" id="CHEBI:28938"/>
        <dbReference type="ChEBI" id="CHEBI:29973"/>
        <dbReference type="ChEBI" id="CHEBI:30011"/>
        <dbReference type="EC" id="3.5.1.44"/>
    </reaction>
</comment>
<gene>
    <name evidence="5" type="primary">cheB</name>
    <name evidence="10" type="ORF">BAA01_07325</name>
</gene>
<dbReference type="PIRSF" id="PIRSF000876">
    <property type="entry name" value="RR_chemtxs_CheB"/>
    <property type="match status" value="1"/>
</dbReference>
<dbReference type="InterPro" id="IPR011006">
    <property type="entry name" value="CheY-like_superfamily"/>
</dbReference>
<comment type="caution">
    <text evidence="10">The sequence shown here is derived from an EMBL/GenBank/DDBJ whole genome shotgun (WGS) entry which is preliminary data.</text>
</comment>
<proteinExistence type="inferred from homology"/>
<organism evidence="10 11">
    <name type="scientific">Bacillus thermozeamaize</name>
    <dbReference type="NCBI Taxonomy" id="230954"/>
    <lineage>
        <taxon>Bacteria</taxon>
        <taxon>Bacillati</taxon>
        <taxon>Bacillota</taxon>
        <taxon>Bacilli</taxon>
        <taxon>Bacillales</taxon>
        <taxon>Bacillaceae</taxon>
        <taxon>Bacillus</taxon>
    </lineage>
</organism>
<dbReference type="AlphaFoldDB" id="A0A1Y3PTV7"/>
<dbReference type="GO" id="GO:0006935">
    <property type="term" value="P:chemotaxis"/>
    <property type="evidence" value="ECO:0007669"/>
    <property type="project" value="UniProtKB-UniRule"/>
</dbReference>
<evidence type="ECO:0000313" key="11">
    <source>
        <dbReference type="Proteomes" id="UP000196475"/>
    </source>
</evidence>
<dbReference type="EC" id="3.1.1.61" evidence="5"/>
<dbReference type="CDD" id="cd17541">
    <property type="entry name" value="REC_CheB-like"/>
    <property type="match status" value="1"/>
</dbReference>
<dbReference type="NCBIfam" id="NF001965">
    <property type="entry name" value="PRK00742.1"/>
    <property type="match status" value="1"/>
</dbReference>
<feature type="modified residue" description="4-aspartylphosphate" evidence="5 7">
    <location>
        <position position="56"/>
    </location>
</feature>
<dbReference type="PROSITE" id="PS50122">
    <property type="entry name" value="CHEB"/>
    <property type="match status" value="1"/>
</dbReference>
<evidence type="ECO:0000256" key="4">
    <source>
        <dbReference type="ARBA" id="ARBA00048267"/>
    </source>
</evidence>
<feature type="domain" description="CheB-type methylesterase" evidence="9">
    <location>
        <begin position="165"/>
        <end position="358"/>
    </location>
</feature>
<dbReference type="Gene3D" id="3.40.50.180">
    <property type="entry name" value="Methylesterase CheB, C-terminal domain"/>
    <property type="match status" value="1"/>
</dbReference>
<evidence type="ECO:0000256" key="5">
    <source>
        <dbReference type="HAMAP-Rule" id="MF_00099"/>
    </source>
</evidence>
<comment type="catalytic activity">
    <reaction evidence="4 5">
        <text>[protein]-L-glutamate 5-O-methyl ester + H2O = L-glutamyl-[protein] + methanol + H(+)</text>
        <dbReference type="Rhea" id="RHEA:23236"/>
        <dbReference type="Rhea" id="RHEA-COMP:10208"/>
        <dbReference type="Rhea" id="RHEA-COMP:10311"/>
        <dbReference type="ChEBI" id="CHEBI:15377"/>
        <dbReference type="ChEBI" id="CHEBI:15378"/>
        <dbReference type="ChEBI" id="CHEBI:17790"/>
        <dbReference type="ChEBI" id="CHEBI:29973"/>
        <dbReference type="ChEBI" id="CHEBI:82795"/>
        <dbReference type="EC" id="3.1.1.61"/>
    </reaction>
</comment>
<comment type="function">
    <text evidence="5">Involved in chemotaxis. Part of a chemotaxis signal transduction system that modulates chemotaxis in response to various stimuli. Catalyzes the demethylation of specific methylglutamate residues introduced into the chemoreceptors (methyl-accepting chemotaxis proteins or MCP) by CheR. Also mediates the irreversible deamidation of specific glutamine residues to glutamic acid.</text>
</comment>
<keyword evidence="1 5" id="KW-0963">Cytoplasm</keyword>
<dbReference type="GO" id="GO:0008984">
    <property type="term" value="F:protein-glutamate methylesterase activity"/>
    <property type="evidence" value="ECO:0007669"/>
    <property type="project" value="UniProtKB-UniRule"/>
</dbReference>
<dbReference type="GO" id="GO:0005737">
    <property type="term" value="C:cytoplasm"/>
    <property type="evidence" value="ECO:0007669"/>
    <property type="project" value="UniProtKB-SubCell"/>
</dbReference>
<dbReference type="PANTHER" id="PTHR42872">
    <property type="entry name" value="PROTEIN-GLUTAMATE METHYLESTERASE/PROTEIN-GLUTAMINE GLUTAMINASE"/>
    <property type="match status" value="1"/>
</dbReference>
<sequence length="358" mass="39064">MMKWRVLVVDDSPFMRKLISDLIESDPSLQVIGLAKDGFEAVEMVRRLNPDVVTLDVEMPGMNGLETLKQILQTHPVPVLMFSAQTEKGAQVTIEALEIGAVDFIHKPTGILSLERVKAELLHKLKTAAQVKVRRPTAQALQAPASDKAPATGRGITPARVIARKRTFDHLFAIGTSTGGPKALQTVLTALPKEFPYPILIVQHMPPKFTHSLARRLDHLAKIPVVEAVDGQLIEGGVAYLAPGGYHMEAIFREPREYRISLNQDLPRNGHRPSVDVLFESVSRLPYLKLHYILMTGMGSDGAMAMLAAKQKGAASTIAESEETCVVFGMPKAAIALGCVDYVVPLEQIANKMIEVSG</sequence>
<dbReference type="Proteomes" id="UP000196475">
    <property type="component" value="Unassembled WGS sequence"/>
</dbReference>
<dbReference type="Gene3D" id="3.40.50.2300">
    <property type="match status" value="1"/>
</dbReference>
<dbReference type="HAMAP" id="MF_00099">
    <property type="entry name" value="CheB_chemtxs"/>
    <property type="match status" value="1"/>
</dbReference>
<dbReference type="SMART" id="SM00448">
    <property type="entry name" value="REC"/>
    <property type="match status" value="1"/>
</dbReference>
<dbReference type="GO" id="GO:0050568">
    <property type="term" value="F:protein-glutamine glutaminase activity"/>
    <property type="evidence" value="ECO:0007669"/>
    <property type="project" value="UniProtKB-UniRule"/>
</dbReference>
<evidence type="ECO:0000256" key="3">
    <source>
        <dbReference type="ARBA" id="ARBA00022801"/>
    </source>
</evidence>
<evidence type="ECO:0000313" key="10">
    <source>
        <dbReference type="EMBL" id="OUM90780.1"/>
    </source>
</evidence>
<comment type="domain">
    <text evidence="5">Contains a C-terminal catalytic domain, and an N-terminal region which modulates catalytic activity.</text>
</comment>
<dbReference type="InterPro" id="IPR035909">
    <property type="entry name" value="CheB_C"/>
</dbReference>
<dbReference type="Pfam" id="PF01339">
    <property type="entry name" value="CheB_methylest"/>
    <property type="match status" value="1"/>
</dbReference>
<keyword evidence="5 7" id="KW-0597">Phosphoprotein</keyword>
<dbReference type="InterPro" id="IPR000673">
    <property type="entry name" value="Sig_transdc_resp-reg_Me-estase"/>
</dbReference>